<accession>A0A448XFJ0</accession>
<evidence type="ECO:0000256" key="1">
    <source>
        <dbReference type="SAM" id="Phobius"/>
    </source>
</evidence>
<protein>
    <submittedName>
        <fullName evidence="2">Uncharacterized protein</fullName>
    </submittedName>
</protein>
<comment type="caution">
    <text evidence="2">The sequence shown here is derived from an EMBL/GenBank/DDBJ whole genome shotgun (WGS) entry which is preliminary data.</text>
</comment>
<gene>
    <name evidence="2" type="ORF">PXEA_LOCUS28708</name>
</gene>
<feature type="transmembrane region" description="Helical" evidence="1">
    <location>
        <begin position="46"/>
        <end position="65"/>
    </location>
</feature>
<keyword evidence="1" id="KW-0812">Transmembrane</keyword>
<reference evidence="2" key="1">
    <citation type="submission" date="2018-11" db="EMBL/GenBank/DDBJ databases">
        <authorList>
            <consortium name="Pathogen Informatics"/>
        </authorList>
    </citation>
    <scope>NUCLEOTIDE SEQUENCE</scope>
</reference>
<keyword evidence="1" id="KW-1133">Transmembrane helix</keyword>
<proteinExistence type="predicted"/>
<organism evidence="2 3">
    <name type="scientific">Protopolystoma xenopodis</name>
    <dbReference type="NCBI Taxonomy" id="117903"/>
    <lineage>
        <taxon>Eukaryota</taxon>
        <taxon>Metazoa</taxon>
        <taxon>Spiralia</taxon>
        <taxon>Lophotrochozoa</taxon>
        <taxon>Platyhelminthes</taxon>
        <taxon>Monogenea</taxon>
        <taxon>Polyopisthocotylea</taxon>
        <taxon>Polystomatidea</taxon>
        <taxon>Polystomatidae</taxon>
        <taxon>Protopolystoma</taxon>
    </lineage>
</organism>
<evidence type="ECO:0000313" key="3">
    <source>
        <dbReference type="Proteomes" id="UP000784294"/>
    </source>
</evidence>
<dbReference type="Proteomes" id="UP000784294">
    <property type="component" value="Unassembled WGS sequence"/>
</dbReference>
<sequence>MTSRLLRGHSNLHLPNLPGLLPLPIVMDTEPSNQIRASKNISSSHSLPTVVIAMLMATLTVRILVPLSRMLRTLASRDSIPALLERASKVILLRLW</sequence>
<dbReference type="AlphaFoldDB" id="A0A448XFJ0"/>
<keyword evidence="1" id="KW-0472">Membrane</keyword>
<dbReference type="EMBL" id="CAAALY010249440">
    <property type="protein sequence ID" value="VEL35268.1"/>
    <property type="molecule type" value="Genomic_DNA"/>
</dbReference>
<name>A0A448XFJ0_9PLAT</name>
<evidence type="ECO:0000313" key="2">
    <source>
        <dbReference type="EMBL" id="VEL35268.1"/>
    </source>
</evidence>
<keyword evidence="3" id="KW-1185">Reference proteome</keyword>